<evidence type="ECO:0000256" key="4">
    <source>
        <dbReference type="ARBA" id="ARBA00023212"/>
    </source>
</evidence>
<evidence type="ECO:0000313" key="9">
    <source>
        <dbReference type="EMBL" id="CAL4786775.1"/>
    </source>
</evidence>
<dbReference type="OrthoDB" id="272202at2759"/>
<evidence type="ECO:0000313" key="7">
    <source>
        <dbReference type="EMBL" id="CAI3999463.1"/>
    </source>
</evidence>
<reference evidence="8" key="2">
    <citation type="submission" date="2024-04" db="EMBL/GenBank/DDBJ databases">
        <authorList>
            <person name="Chen Y."/>
            <person name="Shah S."/>
            <person name="Dougan E. K."/>
            <person name="Thang M."/>
            <person name="Chan C."/>
        </authorList>
    </citation>
    <scope>NUCLEOTIDE SEQUENCE [LARGE SCALE GENOMIC DNA]</scope>
</reference>
<gene>
    <name evidence="7" type="ORF">C1SCF055_LOCUS25657</name>
</gene>
<dbReference type="Proteomes" id="UP001152797">
    <property type="component" value="Unassembled WGS sequence"/>
</dbReference>
<evidence type="ECO:0000256" key="6">
    <source>
        <dbReference type="SAM" id="MobiDB-lite"/>
    </source>
</evidence>
<dbReference type="GO" id="GO:0001534">
    <property type="term" value="C:radial spoke"/>
    <property type="evidence" value="ECO:0007669"/>
    <property type="project" value="InterPro"/>
</dbReference>
<evidence type="ECO:0000256" key="2">
    <source>
        <dbReference type="ARBA" id="ARBA00022490"/>
    </source>
</evidence>
<dbReference type="GO" id="GO:0035082">
    <property type="term" value="P:axoneme assembly"/>
    <property type="evidence" value="ECO:0007669"/>
    <property type="project" value="TreeGrafter"/>
</dbReference>
<dbReference type="EMBL" id="CAMXCT020002635">
    <property type="protein sequence ID" value="CAL1152838.1"/>
    <property type="molecule type" value="Genomic_DNA"/>
</dbReference>
<evidence type="ECO:0000256" key="5">
    <source>
        <dbReference type="ARBA" id="ARBA00023273"/>
    </source>
</evidence>
<protein>
    <submittedName>
        <fullName evidence="9">Radial spokehead-like protein</fullName>
    </submittedName>
</protein>
<evidence type="ECO:0000256" key="3">
    <source>
        <dbReference type="ARBA" id="ARBA00023069"/>
    </source>
</evidence>
<evidence type="ECO:0000313" key="8">
    <source>
        <dbReference type="EMBL" id="CAL1152838.1"/>
    </source>
</evidence>
<feature type="region of interest" description="Disordered" evidence="6">
    <location>
        <begin position="746"/>
        <end position="789"/>
    </location>
</feature>
<keyword evidence="2" id="KW-0963">Cytoplasm</keyword>
<reference evidence="7" key="1">
    <citation type="submission" date="2022-10" db="EMBL/GenBank/DDBJ databases">
        <authorList>
            <person name="Chen Y."/>
            <person name="Dougan E. K."/>
            <person name="Chan C."/>
            <person name="Rhodes N."/>
            <person name="Thang M."/>
        </authorList>
    </citation>
    <scope>NUCLEOTIDE SEQUENCE</scope>
</reference>
<dbReference type="GO" id="GO:0060294">
    <property type="term" value="P:cilium movement involved in cell motility"/>
    <property type="evidence" value="ECO:0007669"/>
    <property type="project" value="InterPro"/>
</dbReference>
<dbReference type="InterPro" id="IPR006802">
    <property type="entry name" value="Radial_spoke"/>
</dbReference>
<keyword evidence="4" id="KW-0206">Cytoskeleton</keyword>
<dbReference type="EMBL" id="CAMXCT030002635">
    <property type="protein sequence ID" value="CAL4786775.1"/>
    <property type="molecule type" value="Genomic_DNA"/>
</dbReference>
<name>A0A9P1CXE7_9DINO</name>
<dbReference type="AlphaFoldDB" id="A0A9P1CXE7"/>
<dbReference type="Pfam" id="PF04712">
    <property type="entry name" value="Radial_spoke"/>
    <property type="match status" value="2"/>
</dbReference>
<organism evidence="7">
    <name type="scientific">Cladocopium goreaui</name>
    <dbReference type="NCBI Taxonomy" id="2562237"/>
    <lineage>
        <taxon>Eukaryota</taxon>
        <taxon>Sar</taxon>
        <taxon>Alveolata</taxon>
        <taxon>Dinophyceae</taxon>
        <taxon>Suessiales</taxon>
        <taxon>Symbiodiniaceae</taxon>
        <taxon>Cladocopium</taxon>
    </lineage>
</organism>
<proteinExistence type="predicted"/>
<dbReference type="EMBL" id="CAMXCT010002635">
    <property type="protein sequence ID" value="CAI3999463.1"/>
    <property type="molecule type" value="Genomic_DNA"/>
</dbReference>
<dbReference type="PANTHER" id="PTHR13159:SF0">
    <property type="entry name" value="RADIAL SPOKE HEAD 6 HOMOLOG A"/>
    <property type="match status" value="1"/>
</dbReference>
<feature type="compositionally biased region" description="Acidic residues" evidence="6">
    <location>
        <begin position="755"/>
        <end position="767"/>
    </location>
</feature>
<comment type="caution">
    <text evidence="7">The sequence shown here is derived from an EMBL/GenBank/DDBJ whole genome shotgun (WGS) entry which is preliminary data.</text>
</comment>
<evidence type="ECO:0000256" key="1">
    <source>
        <dbReference type="ARBA" id="ARBA00004430"/>
    </source>
</evidence>
<dbReference type="PANTHER" id="PTHR13159">
    <property type="entry name" value="RADIAL SPOKEHEAD-RELATED"/>
    <property type="match status" value="1"/>
</dbReference>
<keyword evidence="3" id="KW-0969">Cilium</keyword>
<keyword evidence="5" id="KW-0966">Cell projection</keyword>
<accession>A0A9P1CXE7</accession>
<comment type="subcellular location">
    <subcellularLocation>
        <location evidence="1">Cytoplasm</location>
        <location evidence="1">Cytoskeleton</location>
        <location evidence="1">Cilium axoneme</location>
    </subcellularLocation>
</comment>
<sequence>MPKSEGSVQGPHCVVLDVRVEGAQKLVGCWLRALRQALVYEQMNMSIISVHDDYYVSRLPLAYSSETQVAKALENLEQDCVLQPMGLASWPGLVPEHLAGLTQGLPVGSHGTKKRKADGRLFAIGEDAGLAALRSAGQALAAEVGDGLLQYWTVDATRLFPVAADVVKSLPSNIALEVVLAVSESDQQEVKIKLLQQELTSKVRLESLLLADATVARKVLEPFRRSWPMQLRLPDRCLALRARSAVLLPKQWMPQGSPPCIEIVSEVPLARLSCELLFGAPIFLEAESQARQHGAPHHTLAAAEMGTCDIALERVHALLRVDAGNGSLYNHIVQLARTLAEEKPKDALEQVEALSRRLKESAFRGPPSPEEPELSVAAKAAEDESKSCAQSFMLLRSPSDPLAAPKVLGVVQNYLEDAAILEWAGVGFGKQESYHLAMSLRQLAAESGLESLRLWGKVLGTASDYYVAEGTLGASEPTPVALPGSPDDDVEPRGQGANRCIYWVTKGGFDPWVRLPHARASQIRAARSIKHMMSGDLSSEVISTPWFPGGEEQLLRAQIARITSTCMLAPKGYFEVDEEAPVKNTIRMVEGALEAFPSPEELATQGGWVHAAPFLLSTGKSGWPDLEALEGKITEEQAEELKALAENEPEKAMLEGIETDLEELKPEEAESGPAWSIKNYGDEGVYSSGDGTKTLRVTAIRSMIWPGAVTVVKGTRFANLYVGYGMKCGTLVGPEKESGLPLRGTMPLMPLAPEDIMDEPGDLEEHEEPNPIQDEQESDKEEVDVDPDQ</sequence>
<evidence type="ECO:0000313" key="10">
    <source>
        <dbReference type="Proteomes" id="UP001152797"/>
    </source>
</evidence>
<keyword evidence="10" id="KW-1185">Reference proteome</keyword>
<feature type="compositionally biased region" description="Acidic residues" evidence="6">
    <location>
        <begin position="774"/>
        <end position="789"/>
    </location>
</feature>